<dbReference type="PANTHER" id="PTHR23150:SF19">
    <property type="entry name" value="FORMYLGLYCINE-GENERATING ENZYME"/>
    <property type="match status" value="1"/>
</dbReference>
<dbReference type="Pfam" id="PF03781">
    <property type="entry name" value="FGE-sulfatase"/>
    <property type="match status" value="1"/>
</dbReference>
<dbReference type="Proteomes" id="UP000241507">
    <property type="component" value="Chromosome"/>
</dbReference>
<evidence type="ECO:0000313" key="3">
    <source>
        <dbReference type="EMBL" id="AVR47161.1"/>
    </source>
</evidence>
<proteinExistence type="predicted"/>
<dbReference type="SUPFAM" id="SSF56436">
    <property type="entry name" value="C-type lectin-like"/>
    <property type="match status" value="1"/>
</dbReference>
<dbReference type="PANTHER" id="PTHR23150">
    <property type="entry name" value="SULFATASE MODIFYING FACTOR 1, 2"/>
    <property type="match status" value="1"/>
</dbReference>
<reference evidence="4" key="1">
    <citation type="submission" date="2018-03" db="EMBL/GenBank/DDBJ databases">
        <title>Gramella fulva sp. nov., isolated from a dry surface of tidal flat.</title>
        <authorList>
            <person name="Hwang S.H."/>
            <person name="Hwang W.M."/>
            <person name="Kang K."/>
            <person name="Ahn T.-Y."/>
        </authorList>
    </citation>
    <scope>NUCLEOTIDE SEQUENCE [LARGE SCALE GENOMIC DNA]</scope>
    <source>
        <strain evidence="4">SH35</strain>
    </source>
</reference>
<name>A0A2R3ZA78_9FLAO</name>
<dbReference type="OrthoDB" id="9768004at2"/>
<dbReference type="GO" id="GO:0120147">
    <property type="term" value="F:formylglycine-generating oxidase activity"/>
    <property type="evidence" value="ECO:0007669"/>
    <property type="project" value="TreeGrafter"/>
</dbReference>
<sequence>MFKRIFDHKVGVWIVLLILVSSASFAQQNQKMALIKGGEYIPLYGSDSTLVKVDEFFMDRFPVTNTQYLDFLKNHPEWVRSAIKPLFADKRYLATWESDLSFGKDNLPNAPVTNVSWFAAKKYCECQGKRLPRMDEWEFVAMADENTIDARIKPDFNQRILSWYETPNTSSKPIGSTFQNYWGVYDMHGLVWEWTLDFNSVLLSPASRGNGTGDSNLFCGSSAIGATNLMDYAAFMRYAFRRSIKARYDIKNLGFRCAKSINDKNLQ</sequence>
<protein>
    <recommendedName>
        <fullName evidence="2">Sulfatase-modifying factor enzyme-like domain-containing protein</fullName>
    </recommendedName>
</protein>
<dbReference type="KEGG" id="grs:C7S20_18965"/>
<dbReference type="AlphaFoldDB" id="A0A2R3ZA78"/>
<dbReference type="InterPro" id="IPR016187">
    <property type="entry name" value="CTDL_fold"/>
</dbReference>
<feature type="domain" description="Sulfatase-modifying factor enzyme-like" evidence="2">
    <location>
        <begin position="51"/>
        <end position="259"/>
    </location>
</feature>
<gene>
    <name evidence="3" type="ORF">C7S20_18965</name>
</gene>
<accession>A0A2R3ZA78</accession>
<dbReference type="Gene3D" id="3.90.1580.10">
    <property type="entry name" value="paralog of FGE (formylglycine-generating enzyme)"/>
    <property type="match status" value="1"/>
</dbReference>
<dbReference type="RefSeq" id="WP_107013930.1">
    <property type="nucleotide sequence ID" value="NZ_CP028136.1"/>
</dbReference>
<evidence type="ECO:0000259" key="2">
    <source>
        <dbReference type="Pfam" id="PF03781"/>
    </source>
</evidence>
<evidence type="ECO:0000256" key="1">
    <source>
        <dbReference type="SAM" id="SignalP"/>
    </source>
</evidence>
<feature type="chain" id="PRO_5015302003" description="Sulfatase-modifying factor enzyme-like domain-containing protein" evidence="1">
    <location>
        <begin position="27"/>
        <end position="267"/>
    </location>
</feature>
<dbReference type="InterPro" id="IPR042095">
    <property type="entry name" value="SUMF_sf"/>
</dbReference>
<dbReference type="EMBL" id="CP028136">
    <property type="protein sequence ID" value="AVR47161.1"/>
    <property type="molecule type" value="Genomic_DNA"/>
</dbReference>
<keyword evidence="4" id="KW-1185">Reference proteome</keyword>
<evidence type="ECO:0000313" key="4">
    <source>
        <dbReference type="Proteomes" id="UP000241507"/>
    </source>
</evidence>
<organism evidence="3 4">
    <name type="scientific">Christiangramia fulva</name>
    <dbReference type="NCBI Taxonomy" id="2126553"/>
    <lineage>
        <taxon>Bacteria</taxon>
        <taxon>Pseudomonadati</taxon>
        <taxon>Bacteroidota</taxon>
        <taxon>Flavobacteriia</taxon>
        <taxon>Flavobacteriales</taxon>
        <taxon>Flavobacteriaceae</taxon>
        <taxon>Christiangramia</taxon>
    </lineage>
</organism>
<keyword evidence="1" id="KW-0732">Signal</keyword>
<feature type="signal peptide" evidence="1">
    <location>
        <begin position="1"/>
        <end position="26"/>
    </location>
</feature>
<dbReference type="InterPro" id="IPR005532">
    <property type="entry name" value="SUMF_dom"/>
</dbReference>
<dbReference type="InterPro" id="IPR051043">
    <property type="entry name" value="Sulfatase_Mod_Factor_Kinase"/>
</dbReference>